<feature type="compositionally biased region" description="Basic and acidic residues" evidence="1">
    <location>
        <begin position="10"/>
        <end position="22"/>
    </location>
</feature>
<evidence type="ECO:0000256" key="1">
    <source>
        <dbReference type="SAM" id="MobiDB-lite"/>
    </source>
</evidence>
<feature type="region of interest" description="Disordered" evidence="1">
    <location>
        <begin position="1"/>
        <end position="22"/>
    </location>
</feature>
<proteinExistence type="predicted"/>
<protein>
    <submittedName>
        <fullName evidence="2">Uncharacterized protein</fullName>
    </submittedName>
</protein>
<dbReference type="EMBL" id="CP000545">
    <property type="protein sequence ID" value="ABN00600.2"/>
    <property type="molecule type" value="Genomic_DNA"/>
</dbReference>
<dbReference type="Proteomes" id="UP000002283">
    <property type="component" value="Chromosome II"/>
</dbReference>
<dbReference type="HOGENOM" id="CLU_3197151_0_0_4"/>
<gene>
    <name evidence="2" type="ordered locus">BMA10229_1601</name>
</gene>
<evidence type="ECO:0000313" key="3">
    <source>
        <dbReference type="Proteomes" id="UP000002283"/>
    </source>
</evidence>
<reference evidence="2 3" key="1">
    <citation type="submission" date="2007-01" db="EMBL/GenBank/DDBJ databases">
        <authorList>
            <person name="DeShazer D."/>
            <person name="Woods D.E."/>
            <person name="Nierman W.C."/>
        </authorList>
    </citation>
    <scope>NUCLEOTIDE SEQUENCE [LARGE SCALE GENOMIC DNA]</scope>
    <source>
        <strain evidence="2 3">NCTC 10229</strain>
    </source>
</reference>
<dbReference type="KEGG" id="bml:BMA10229_1601"/>
<organism evidence="2 3">
    <name type="scientific">Burkholderia mallei (strain NCTC 10229)</name>
    <dbReference type="NCBI Taxonomy" id="412022"/>
    <lineage>
        <taxon>Bacteria</taxon>
        <taxon>Pseudomonadati</taxon>
        <taxon>Pseudomonadota</taxon>
        <taxon>Betaproteobacteria</taxon>
        <taxon>Burkholderiales</taxon>
        <taxon>Burkholderiaceae</taxon>
        <taxon>Burkholderia</taxon>
        <taxon>pseudomallei group</taxon>
    </lineage>
</organism>
<evidence type="ECO:0000313" key="2">
    <source>
        <dbReference type="EMBL" id="ABN00600.2"/>
    </source>
</evidence>
<name>A2S0D2_BURM9</name>
<sequence length="52" mass="5783">MYAMPRSRGNRRDEGARAHRPADARAGMWAGMWAGMRADARIDARTDPRPAA</sequence>
<dbReference type="AlphaFoldDB" id="A2S0D2"/>
<accession>A2S0D2</accession>